<evidence type="ECO:0000313" key="1">
    <source>
        <dbReference type="EMBL" id="MBW76114.1"/>
    </source>
</evidence>
<sequence>MRTRRRRRALPWKRRFSSFSSSVSSSRAALRILASVYFTRQTSRLFRRPYWPMILNSASRRGFSKGRRGVT</sequence>
<dbReference type="AlphaFoldDB" id="A0A2M4DEW3"/>
<accession>A0A2M4DEW3</accession>
<organism evidence="1">
    <name type="scientific">Anopheles darlingi</name>
    <name type="common">Mosquito</name>
    <dbReference type="NCBI Taxonomy" id="43151"/>
    <lineage>
        <taxon>Eukaryota</taxon>
        <taxon>Metazoa</taxon>
        <taxon>Ecdysozoa</taxon>
        <taxon>Arthropoda</taxon>
        <taxon>Hexapoda</taxon>
        <taxon>Insecta</taxon>
        <taxon>Pterygota</taxon>
        <taxon>Neoptera</taxon>
        <taxon>Endopterygota</taxon>
        <taxon>Diptera</taxon>
        <taxon>Nematocera</taxon>
        <taxon>Culicoidea</taxon>
        <taxon>Culicidae</taxon>
        <taxon>Anophelinae</taxon>
        <taxon>Anopheles</taxon>
    </lineage>
</organism>
<reference evidence="1" key="1">
    <citation type="submission" date="2018-01" db="EMBL/GenBank/DDBJ databases">
        <title>An insight into the sialome of Amazonian anophelines.</title>
        <authorList>
            <person name="Ribeiro J.M."/>
            <person name="Scarpassa V."/>
            <person name="Calvo E."/>
        </authorList>
    </citation>
    <scope>NUCLEOTIDE SEQUENCE</scope>
</reference>
<dbReference type="EMBL" id="GGFL01011936">
    <property type="protein sequence ID" value="MBW76114.1"/>
    <property type="molecule type" value="Transcribed_RNA"/>
</dbReference>
<protein>
    <submittedName>
        <fullName evidence="1">Putative secreted protein</fullName>
    </submittedName>
</protein>
<proteinExistence type="predicted"/>
<name>A0A2M4DEW3_ANODA</name>